<comment type="subcellular location">
    <subcellularLocation>
        <location evidence="1">Cell envelope</location>
    </subcellularLocation>
</comment>
<evidence type="ECO:0000313" key="7">
    <source>
        <dbReference type="EMBL" id="MBK1814573.1"/>
    </source>
</evidence>
<dbReference type="RefSeq" id="WP_200349531.1">
    <property type="nucleotide sequence ID" value="NZ_BAABHZ010000010.1"/>
</dbReference>
<dbReference type="AlphaFoldDB" id="A0A934R1T9"/>
<feature type="domain" description="Multidrug resistance protein MdtA-like barrel-sandwich hybrid" evidence="4">
    <location>
        <begin position="71"/>
        <end position="212"/>
    </location>
</feature>
<protein>
    <submittedName>
        <fullName evidence="7">Efflux RND transporter periplasmic adaptor subunit</fullName>
    </submittedName>
</protein>
<dbReference type="PROSITE" id="PS51257">
    <property type="entry name" value="PROKAR_LIPOPROTEIN"/>
    <property type="match status" value="1"/>
</dbReference>
<dbReference type="GO" id="GO:0005886">
    <property type="term" value="C:plasma membrane"/>
    <property type="evidence" value="ECO:0007669"/>
    <property type="project" value="TreeGrafter"/>
</dbReference>
<dbReference type="Pfam" id="PF25876">
    <property type="entry name" value="HH_MFP_RND"/>
    <property type="match status" value="1"/>
</dbReference>
<evidence type="ECO:0000259" key="4">
    <source>
        <dbReference type="Pfam" id="PF25917"/>
    </source>
</evidence>
<dbReference type="Gene3D" id="2.40.420.20">
    <property type="match status" value="1"/>
</dbReference>
<dbReference type="EMBL" id="JAENIK010000004">
    <property type="protein sequence ID" value="MBK1814573.1"/>
    <property type="molecule type" value="Genomic_DNA"/>
</dbReference>
<reference evidence="7" key="1">
    <citation type="submission" date="2021-01" db="EMBL/GenBank/DDBJ databases">
        <title>Modified the classification status of verrucomicrobia.</title>
        <authorList>
            <person name="Feng X."/>
        </authorList>
    </citation>
    <scope>NUCLEOTIDE SEQUENCE</scope>
    <source>
        <strain evidence="7">JCM 18052</strain>
    </source>
</reference>
<organism evidence="7 8">
    <name type="scientific">Luteolibacter yonseiensis</name>
    <dbReference type="NCBI Taxonomy" id="1144680"/>
    <lineage>
        <taxon>Bacteria</taxon>
        <taxon>Pseudomonadati</taxon>
        <taxon>Verrucomicrobiota</taxon>
        <taxon>Verrucomicrobiia</taxon>
        <taxon>Verrucomicrobiales</taxon>
        <taxon>Verrucomicrobiaceae</taxon>
        <taxon>Luteolibacter</taxon>
    </lineage>
</organism>
<dbReference type="InterPro" id="IPR058624">
    <property type="entry name" value="MdtA-like_HH"/>
</dbReference>
<dbReference type="PANTHER" id="PTHR30158">
    <property type="entry name" value="ACRA/E-RELATED COMPONENT OF DRUG EFFLUX TRANSPORTER"/>
    <property type="match status" value="1"/>
</dbReference>
<dbReference type="Pfam" id="PF25944">
    <property type="entry name" value="Beta-barrel_RND"/>
    <property type="match status" value="1"/>
</dbReference>
<evidence type="ECO:0000259" key="5">
    <source>
        <dbReference type="Pfam" id="PF25944"/>
    </source>
</evidence>
<feature type="domain" description="Multidrug resistance protein MdtA-like C-terminal permuted SH3" evidence="6">
    <location>
        <begin position="309"/>
        <end position="369"/>
    </location>
</feature>
<comment type="similarity">
    <text evidence="2">Belongs to the membrane fusion protein (MFP) (TC 8.A.1) family.</text>
</comment>
<dbReference type="Pfam" id="PF25967">
    <property type="entry name" value="RND-MFP_C"/>
    <property type="match status" value="1"/>
</dbReference>
<proteinExistence type="inferred from homology"/>
<evidence type="ECO:0000256" key="1">
    <source>
        <dbReference type="ARBA" id="ARBA00004196"/>
    </source>
</evidence>
<evidence type="ECO:0000259" key="3">
    <source>
        <dbReference type="Pfam" id="PF25876"/>
    </source>
</evidence>
<gene>
    <name evidence="7" type="ORF">JIN84_03040</name>
</gene>
<accession>A0A934R1T9</accession>
<dbReference type="Proteomes" id="UP000600139">
    <property type="component" value="Unassembled WGS sequence"/>
</dbReference>
<dbReference type="FunFam" id="2.40.420.20:FF:000001">
    <property type="entry name" value="Efflux RND transporter periplasmic adaptor subunit"/>
    <property type="match status" value="1"/>
</dbReference>
<dbReference type="InterPro" id="IPR058625">
    <property type="entry name" value="MdtA-like_BSH"/>
</dbReference>
<dbReference type="InterPro" id="IPR058626">
    <property type="entry name" value="MdtA-like_b-barrel"/>
</dbReference>
<comment type="caution">
    <text evidence="7">The sequence shown here is derived from an EMBL/GenBank/DDBJ whole genome shotgun (WGS) entry which is preliminary data.</text>
</comment>
<name>A0A934R1T9_9BACT</name>
<dbReference type="Gene3D" id="2.40.30.170">
    <property type="match status" value="1"/>
</dbReference>
<keyword evidence="8" id="KW-1185">Reference proteome</keyword>
<dbReference type="Gene3D" id="1.10.287.470">
    <property type="entry name" value="Helix hairpin bin"/>
    <property type="match status" value="1"/>
</dbReference>
<evidence type="ECO:0000313" key="8">
    <source>
        <dbReference type="Proteomes" id="UP000600139"/>
    </source>
</evidence>
<evidence type="ECO:0000256" key="2">
    <source>
        <dbReference type="ARBA" id="ARBA00009477"/>
    </source>
</evidence>
<dbReference type="InterPro" id="IPR006143">
    <property type="entry name" value="RND_pump_MFP"/>
</dbReference>
<feature type="domain" description="Multidrug resistance protein MdtA-like alpha-helical hairpin" evidence="3">
    <location>
        <begin position="111"/>
        <end position="179"/>
    </location>
</feature>
<dbReference type="Pfam" id="PF25917">
    <property type="entry name" value="BSH_RND"/>
    <property type="match status" value="1"/>
</dbReference>
<dbReference type="Gene3D" id="2.40.50.100">
    <property type="match status" value="1"/>
</dbReference>
<feature type="domain" description="Multidrug resistance protein MdtA-like beta-barrel" evidence="5">
    <location>
        <begin position="224"/>
        <end position="304"/>
    </location>
</feature>
<dbReference type="SUPFAM" id="SSF111369">
    <property type="entry name" value="HlyD-like secretion proteins"/>
    <property type="match status" value="1"/>
</dbReference>
<dbReference type="GO" id="GO:0046677">
    <property type="term" value="P:response to antibiotic"/>
    <property type="evidence" value="ECO:0007669"/>
    <property type="project" value="TreeGrafter"/>
</dbReference>
<dbReference type="GO" id="GO:0022857">
    <property type="term" value="F:transmembrane transporter activity"/>
    <property type="evidence" value="ECO:0007669"/>
    <property type="project" value="InterPro"/>
</dbReference>
<dbReference type="NCBIfam" id="TIGR01730">
    <property type="entry name" value="RND_mfp"/>
    <property type="match status" value="1"/>
</dbReference>
<evidence type="ECO:0000259" key="6">
    <source>
        <dbReference type="Pfam" id="PF25967"/>
    </source>
</evidence>
<dbReference type="GO" id="GO:0030313">
    <property type="term" value="C:cell envelope"/>
    <property type="evidence" value="ECO:0007669"/>
    <property type="project" value="UniProtKB-SubCell"/>
</dbReference>
<sequence>MKTNFRISRQWPDHVSRTGLLTLSLVAAGLSSCKKPEAVAPPPPVVEVMEIKPSDAPLSTTLIGQLDSPQNVEVRARVEAFVDDMNFIEGAEVKAGDVLFKLDRKPLLEKLDAANGALGEAEAALHKYRTDVARLTPLYEKRAIPKQDLDNALASVDVGEAGVVTAKARVESAKIDLEYCEVKAPITGLIGAKQVSIGELVGKGEPTLLATMSTLDPIWFYCNVSEVEYMRAQVKSQETGKEISKLPLSLSLGDGKVRPDLGKFVFIDRAVDAKTGTLRIRAEFPNKDKLLRPGMFARVNVDLGVRKDSILIPERALLELQGKTFVWVVGQDAKASQRPVQVGEQVGSTFVILEGLQVGERIIVEGLQKAREGAAVNPKTAVQLAETASAAPVEKAPSK</sequence>
<dbReference type="InterPro" id="IPR058627">
    <property type="entry name" value="MdtA-like_C"/>
</dbReference>